<dbReference type="RefSeq" id="WP_201782483.1">
    <property type="nucleotide sequence ID" value="NZ_LAQT01000031.1"/>
</dbReference>
<comment type="caution">
    <text evidence="2">The sequence shown here is derived from an EMBL/GenBank/DDBJ whole genome shotgun (WGS) entry which is preliminary data.</text>
</comment>
<keyword evidence="3" id="KW-1185">Reference proteome</keyword>
<dbReference type="Pfam" id="PF12686">
    <property type="entry name" value="DUF3800"/>
    <property type="match status" value="1"/>
</dbReference>
<sequence length="273" mass="30617">MESNNNRRQRHAIAQPQTVADASGAQPAGLGGFGDFVVYVDESGDHGMKTLDPDYPVFVLALCVFQKRHYAENVVSALHRFKFQHFGHDVVVLHDHEIRKEKGQFRFASRLHKDCFIADLTQFIAASEFVLICCAVDKIRLQSDGRLFDNPYHIALGVCLEALYCYLQERQQECRCTHVIVECRGKKEDAELKLEFLRICAGENRIGKSLPFELVFADKRINSAGLQMADLVARPVGMSVIRPDQSNRAFALLRQKLYAGAKGSSAAGLTIYP</sequence>
<accession>A0A0N0XIX8</accession>
<dbReference type="Proteomes" id="UP000037939">
    <property type="component" value="Unassembled WGS sequence"/>
</dbReference>
<dbReference type="AlphaFoldDB" id="A0A0N0XIX8"/>
<feature type="region of interest" description="Disordered" evidence="1">
    <location>
        <begin position="1"/>
        <end position="23"/>
    </location>
</feature>
<dbReference type="PATRIC" id="fig|857265.3.peg.3752"/>
<dbReference type="EMBL" id="LAQT01000031">
    <property type="protein sequence ID" value="KPC50191.1"/>
    <property type="molecule type" value="Genomic_DNA"/>
</dbReference>
<evidence type="ECO:0000313" key="3">
    <source>
        <dbReference type="Proteomes" id="UP000037939"/>
    </source>
</evidence>
<organism evidence="2 3">
    <name type="scientific">Amantichitinum ursilacus</name>
    <dbReference type="NCBI Taxonomy" id="857265"/>
    <lineage>
        <taxon>Bacteria</taxon>
        <taxon>Pseudomonadati</taxon>
        <taxon>Pseudomonadota</taxon>
        <taxon>Betaproteobacteria</taxon>
        <taxon>Neisseriales</taxon>
        <taxon>Chitinibacteraceae</taxon>
        <taxon>Amantichitinum</taxon>
    </lineage>
</organism>
<protein>
    <recommendedName>
        <fullName evidence="4">3-deoxy-D-manno-octulosonic-acid transferase</fullName>
    </recommendedName>
</protein>
<evidence type="ECO:0008006" key="4">
    <source>
        <dbReference type="Google" id="ProtNLM"/>
    </source>
</evidence>
<dbReference type="STRING" id="857265.WG78_18340"/>
<evidence type="ECO:0000256" key="1">
    <source>
        <dbReference type="SAM" id="MobiDB-lite"/>
    </source>
</evidence>
<proteinExistence type="predicted"/>
<gene>
    <name evidence="2" type="ORF">WG78_18340</name>
</gene>
<dbReference type="InterPro" id="IPR024524">
    <property type="entry name" value="DUF3800"/>
</dbReference>
<name>A0A0N0XIX8_9NEIS</name>
<reference evidence="2 3" key="1">
    <citation type="submission" date="2015-07" db="EMBL/GenBank/DDBJ databases">
        <title>Draft genome sequence of the Amantichitinum ursilacus IGB-41, a new chitin-degrading bacterium.</title>
        <authorList>
            <person name="Kirstahler P."/>
            <person name="Guenther M."/>
            <person name="Grumaz C."/>
            <person name="Rupp S."/>
            <person name="Zibek S."/>
            <person name="Sohn K."/>
        </authorList>
    </citation>
    <scope>NUCLEOTIDE SEQUENCE [LARGE SCALE GENOMIC DNA]</scope>
    <source>
        <strain evidence="2 3">IGB-41</strain>
    </source>
</reference>
<evidence type="ECO:0000313" key="2">
    <source>
        <dbReference type="EMBL" id="KPC50191.1"/>
    </source>
</evidence>